<proteinExistence type="inferred from homology"/>
<dbReference type="Pfam" id="PF00876">
    <property type="entry name" value="Innexin"/>
    <property type="match status" value="1"/>
</dbReference>
<dbReference type="GO" id="GO:0005886">
    <property type="term" value="C:plasma membrane"/>
    <property type="evidence" value="ECO:0007669"/>
    <property type="project" value="UniProtKB-SubCell"/>
</dbReference>
<evidence type="ECO:0000256" key="7">
    <source>
        <dbReference type="ARBA" id="ARBA00022949"/>
    </source>
</evidence>
<keyword evidence="11 12" id="KW-0407">Ion channel</keyword>
<feature type="compositionally biased region" description="Polar residues" evidence="13">
    <location>
        <begin position="436"/>
        <end position="446"/>
    </location>
</feature>
<keyword evidence="9 12" id="KW-0406">Ion transport</keyword>
<evidence type="ECO:0000256" key="9">
    <source>
        <dbReference type="ARBA" id="ARBA00023065"/>
    </source>
</evidence>
<dbReference type="PANTHER" id="PTHR11893:SF40">
    <property type="entry name" value="INNEXIN SHAKING-B"/>
    <property type="match status" value="1"/>
</dbReference>
<protein>
    <recommendedName>
        <fullName evidence="12">Innexin</fullName>
    </recommendedName>
</protein>
<keyword evidence="4" id="KW-1003">Cell membrane</keyword>
<feature type="compositionally biased region" description="Low complexity" evidence="13">
    <location>
        <begin position="447"/>
        <end position="473"/>
    </location>
</feature>
<keyword evidence="8 12" id="KW-1133">Transmembrane helix</keyword>
<evidence type="ECO:0000256" key="4">
    <source>
        <dbReference type="ARBA" id="ARBA00022475"/>
    </source>
</evidence>
<dbReference type="PROSITE" id="PS51013">
    <property type="entry name" value="PANNEXIN"/>
    <property type="match status" value="1"/>
</dbReference>
<feature type="compositionally biased region" description="Polar residues" evidence="13">
    <location>
        <begin position="487"/>
        <end position="496"/>
    </location>
</feature>
<comment type="subcellular location">
    <subcellularLocation>
        <location evidence="1">Cell junction</location>
        <location evidence="1">Gap junction</location>
    </subcellularLocation>
    <subcellularLocation>
        <location evidence="2 12">Cell membrane</location>
        <topology evidence="2 12">Multi-pass membrane protein</topology>
    </subcellularLocation>
</comment>
<evidence type="ECO:0000256" key="10">
    <source>
        <dbReference type="ARBA" id="ARBA00023136"/>
    </source>
</evidence>
<dbReference type="Proteomes" id="UP001497623">
    <property type="component" value="Unassembled WGS sequence"/>
</dbReference>
<evidence type="ECO:0000256" key="1">
    <source>
        <dbReference type="ARBA" id="ARBA00004610"/>
    </source>
</evidence>
<sequence>MAANIGTRWDVQKLINVIFHTFGGRIKKASTSTCDGLILKMHYQWTFFALFANFLMVWYQWYHRDVITCVSHFNADAQVRVDYINTCLSYPYLVKQDFHEDNDGEFRNFIVAKGDVAKGEESRRYILFYRWISWSFLLLAGIYYIPRKVSKSFEHPKTRELIELIAKNSMKIDNTEQQINDLALRYVHTNMKTHNGLYYKYIIANVIALFVDIFAFIFLDFLLQGRFIALGFNAFPYQRDPVDFSDHISQTFPPFAYCEIGKAQMLVGKGRNEKLGCHLTFMELYEKFFIVLWFWLIMLTTITSCYIVYLLTLHFPFVQKHILRTAKPAHGDQRLRDIVPALCQNCKVGDIFLLDRLKQHLSHTQFYKMMVVLSRPEMFKKPERAEDKTPPGVTNDLKDKLNMNNNPELRHRKNVDHNQVNELLNLLDGERPHHMPNSNMKQGASNQQPQGPQGGMLPRQQQQPRPQQQHLPQNSRQGPIDPRLIQHHQNSATAPSHTAILLESDD</sequence>
<feature type="transmembrane region" description="Helical" evidence="12">
    <location>
        <begin position="201"/>
        <end position="223"/>
    </location>
</feature>
<evidence type="ECO:0000256" key="12">
    <source>
        <dbReference type="RuleBase" id="RU010713"/>
    </source>
</evidence>
<keyword evidence="3 12" id="KW-0813">Transport</keyword>
<comment type="caution">
    <text evidence="14">The sequence shown here is derived from an EMBL/GenBank/DDBJ whole genome shotgun (WGS) entry which is preliminary data.</text>
</comment>
<keyword evidence="15" id="KW-1185">Reference proteome</keyword>
<comment type="similarity">
    <text evidence="12">Belongs to the pannexin family.</text>
</comment>
<evidence type="ECO:0000256" key="8">
    <source>
        <dbReference type="ARBA" id="ARBA00022989"/>
    </source>
</evidence>
<comment type="function">
    <text evidence="12">Structural component of the gap junctions.</text>
</comment>
<evidence type="ECO:0000256" key="5">
    <source>
        <dbReference type="ARBA" id="ARBA00022692"/>
    </source>
</evidence>
<keyword evidence="5 12" id="KW-0812">Transmembrane</keyword>
<evidence type="ECO:0000256" key="3">
    <source>
        <dbReference type="ARBA" id="ARBA00022448"/>
    </source>
</evidence>
<evidence type="ECO:0000256" key="13">
    <source>
        <dbReference type="SAM" id="MobiDB-lite"/>
    </source>
</evidence>
<feature type="region of interest" description="Disordered" evidence="13">
    <location>
        <begin position="381"/>
        <end position="506"/>
    </location>
</feature>
<dbReference type="GO" id="GO:0005921">
    <property type="term" value="C:gap junction"/>
    <property type="evidence" value="ECO:0007669"/>
    <property type="project" value="UniProtKB-SubCell"/>
</dbReference>
<name>A0AAV2PJ99_MEGNR</name>
<dbReference type="PANTHER" id="PTHR11893">
    <property type="entry name" value="INNEXIN"/>
    <property type="match status" value="1"/>
</dbReference>
<evidence type="ECO:0000313" key="15">
    <source>
        <dbReference type="Proteomes" id="UP001497623"/>
    </source>
</evidence>
<feature type="transmembrane region" description="Helical" evidence="12">
    <location>
        <begin position="288"/>
        <end position="311"/>
    </location>
</feature>
<keyword evidence="7" id="KW-0965">Cell junction</keyword>
<evidence type="ECO:0000313" key="14">
    <source>
        <dbReference type="EMBL" id="CAL4059417.1"/>
    </source>
</evidence>
<dbReference type="AlphaFoldDB" id="A0AAV2PJ99"/>
<feature type="transmembrane region" description="Helical" evidence="12">
    <location>
        <begin position="45"/>
        <end position="62"/>
    </location>
</feature>
<dbReference type="GO" id="GO:0034220">
    <property type="term" value="P:monoatomic ion transmembrane transport"/>
    <property type="evidence" value="ECO:0007669"/>
    <property type="project" value="UniProtKB-KW"/>
</dbReference>
<evidence type="ECO:0000256" key="11">
    <source>
        <dbReference type="ARBA" id="ARBA00023303"/>
    </source>
</evidence>
<evidence type="ECO:0000256" key="6">
    <source>
        <dbReference type="ARBA" id="ARBA00022868"/>
    </source>
</evidence>
<keyword evidence="10 12" id="KW-0472">Membrane</keyword>
<keyword evidence="6" id="KW-0303">Gap junction</keyword>
<dbReference type="InterPro" id="IPR000990">
    <property type="entry name" value="Innexin"/>
</dbReference>
<gene>
    <name evidence="12" type="primary">inx</name>
    <name evidence="14" type="ORF">MNOR_LOCUS539</name>
</gene>
<dbReference type="GO" id="GO:0005243">
    <property type="term" value="F:gap junction channel activity"/>
    <property type="evidence" value="ECO:0007669"/>
    <property type="project" value="TreeGrafter"/>
</dbReference>
<organism evidence="14 15">
    <name type="scientific">Meganyctiphanes norvegica</name>
    <name type="common">Northern krill</name>
    <name type="synonym">Thysanopoda norvegica</name>
    <dbReference type="NCBI Taxonomy" id="48144"/>
    <lineage>
        <taxon>Eukaryota</taxon>
        <taxon>Metazoa</taxon>
        <taxon>Ecdysozoa</taxon>
        <taxon>Arthropoda</taxon>
        <taxon>Crustacea</taxon>
        <taxon>Multicrustacea</taxon>
        <taxon>Malacostraca</taxon>
        <taxon>Eumalacostraca</taxon>
        <taxon>Eucarida</taxon>
        <taxon>Euphausiacea</taxon>
        <taxon>Euphausiidae</taxon>
        <taxon>Meganyctiphanes</taxon>
    </lineage>
</organism>
<dbReference type="EMBL" id="CAXKWB010000123">
    <property type="protein sequence ID" value="CAL4059417.1"/>
    <property type="molecule type" value="Genomic_DNA"/>
</dbReference>
<evidence type="ECO:0000256" key="2">
    <source>
        <dbReference type="ARBA" id="ARBA00004651"/>
    </source>
</evidence>
<accession>A0AAV2PJ99</accession>
<reference evidence="14 15" key="1">
    <citation type="submission" date="2024-05" db="EMBL/GenBank/DDBJ databases">
        <authorList>
            <person name="Wallberg A."/>
        </authorList>
    </citation>
    <scope>NUCLEOTIDE SEQUENCE [LARGE SCALE GENOMIC DNA]</scope>
</reference>
<feature type="transmembrane region" description="Helical" evidence="12">
    <location>
        <begin position="127"/>
        <end position="145"/>
    </location>
</feature>